<dbReference type="InterPro" id="IPR032675">
    <property type="entry name" value="LRR_dom_sf"/>
</dbReference>
<dbReference type="SUPFAM" id="SSF52047">
    <property type="entry name" value="RNI-like"/>
    <property type="match status" value="1"/>
</dbReference>
<organism evidence="1 2">
    <name type="scientific">Linnemannia gamsii</name>
    <dbReference type="NCBI Taxonomy" id="64522"/>
    <lineage>
        <taxon>Eukaryota</taxon>
        <taxon>Fungi</taxon>
        <taxon>Fungi incertae sedis</taxon>
        <taxon>Mucoromycota</taxon>
        <taxon>Mortierellomycotina</taxon>
        <taxon>Mortierellomycetes</taxon>
        <taxon>Mortierellales</taxon>
        <taxon>Mortierellaceae</taxon>
        <taxon>Linnemannia</taxon>
    </lineage>
</organism>
<reference evidence="1 2" key="1">
    <citation type="journal article" date="2020" name="Fungal Divers.">
        <title>Resolving the Mortierellaceae phylogeny through synthesis of multi-gene phylogenetics and phylogenomics.</title>
        <authorList>
            <person name="Vandepol N."/>
            <person name="Liber J."/>
            <person name="Desiro A."/>
            <person name="Na H."/>
            <person name="Kennedy M."/>
            <person name="Barry K."/>
            <person name="Grigoriev I.V."/>
            <person name="Miller A.N."/>
            <person name="O'Donnell K."/>
            <person name="Stajich J.E."/>
            <person name="Bonito G."/>
        </authorList>
    </citation>
    <scope>NUCLEOTIDE SEQUENCE [LARGE SCALE GENOMIC DNA]</scope>
    <source>
        <strain evidence="1 2">AD045</strain>
    </source>
</reference>
<gene>
    <name evidence="1" type="ORF">BGZ96_001099</name>
</gene>
<accession>A0ABQ7JNZ1</accession>
<evidence type="ECO:0000313" key="2">
    <source>
        <dbReference type="Proteomes" id="UP001194696"/>
    </source>
</evidence>
<protein>
    <submittedName>
        <fullName evidence="1">Uncharacterized protein</fullName>
    </submittedName>
</protein>
<dbReference type="Gene3D" id="3.80.10.10">
    <property type="entry name" value="Ribonuclease Inhibitor"/>
    <property type="match status" value="1"/>
</dbReference>
<comment type="caution">
    <text evidence="1">The sequence shown here is derived from an EMBL/GenBank/DDBJ whole genome shotgun (WGS) entry which is preliminary data.</text>
</comment>
<keyword evidence="2" id="KW-1185">Reference proteome</keyword>
<dbReference type="Proteomes" id="UP001194696">
    <property type="component" value="Unassembled WGS sequence"/>
</dbReference>
<sequence length="437" mass="49873">MRVSRDWFKDFAPVTWRTLDFCNGKGNIGGNSTTIDKYGGFITHTLNISALEDILTLQHAKVNALQTVQVRLTHNCIYRELVWDLISRCGGSIRTMDLHCDPPPSDSFQETNLKYFIRFNDMFAPPCLSPSTNGGGITTSHGSRLTELSLKYVCLTREGFSSMLQRSPSLDRLVLYRVIIIGHSDSVPLYTGSSLRYLSASLNQIYAFDTKGCAPCLLLHFPLLQEWNISWMYPPNHWTIGPAYKDFSSWCPQLKTITFGTEGTEPISRLLVNTFDTLESCTISGECLTASTALGLISHKDTLTSIIIKDRSPRDDWMHWFHVIPRLCLHLQVLSLEPLEFDSETLDSFQWGCKDLRELRVRFKNLGDIGEYSVSSDVDECLMQLCDWRRFGGGAALVRFKERETIKTRICHYLFQFKKLRTVWLGTKDYYLPPSLP</sequence>
<proteinExistence type="predicted"/>
<name>A0ABQ7JNZ1_9FUNG</name>
<dbReference type="EMBL" id="JAAAIM010001174">
    <property type="protein sequence ID" value="KAG0281532.1"/>
    <property type="molecule type" value="Genomic_DNA"/>
</dbReference>
<evidence type="ECO:0000313" key="1">
    <source>
        <dbReference type="EMBL" id="KAG0281532.1"/>
    </source>
</evidence>